<dbReference type="GeneTree" id="ENSGT01090000261752"/>
<keyword evidence="3" id="KW-1185">Reference proteome</keyword>
<reference evidence="2" key="3">
    <citation type="submission" date="2025-09" db="UniProtKB">
        <authorList>
            <consortium name="Ensembl"/>
        </authorList>
    </citation>
    <scope>IDENTIFICATION</scope>
</reference>
<dbReference type="Ensembl" id="ENSAPLT00000039304.1">
    <property type="protein sequence ID" value="ENSAPLP00000029322.1"/>
    <property type="gene ID" value="ENSAPLG00000028282.1"/>
</dbReference>
<evidence type="ECO:0000256" key="1">
    <source>
        <dbReference type="SAM" id="MobiDB-lite"/>
    </source>
</evidence>
<dbReference type="Proteomes" id="UP000016666">
    <property type="component" value="Chromosome 7"/>
</dbReference>
<dbReference type="AlphaFoldDB" id="A0A493TTV6"/>
<protein>
    <submittedName>
        <fullName evidence="2">Uncharacterized protein</fullName>
    </submittedName>
</protein>
<evidence type="ECO:0000313" key="2">
    <source>
        <dbReference type="Ensembl" id="ENSAPLP00000029322.1"/>
    </source>
</evidence>
<feature type="region of interest" description="Disordered" evidence="1">
    <location>
        <begin position="1"/>
        <end position="47"/>
    </location>
</feature>
<evidence type="ECO:0000313" key="3">
    <source>
        <dbReference type="Proteomes" id="UP000016666"/>
    </source>
</evidence>
<organism evidence="2 3">
    <name type="scientific">Anas platyrhynchos platyrhynchos</name>
    <name type="common">Northern mallard</name>
    <dbReference type="NCBI Taxonomy" id="8840"/>
    <lineage>
        <taxon>Eukaryota</taxon>
        <taxon>Metazoa</taxon>
        <taxon>Chordata</taxon>
        <taxon>Craniata</taxon>
        <taxon>Vertebrata</taxon>
        <taxon>Euteleostomi</taxon>
        <taxon>Archelosauria</taxon>
        <taxon>Archosauria</taxon>
        <taxon>Dinosauria</taxon>
        <taxon>Saurischia</taxon>
        <taxon>Theropoda</taxon>
        <taxon>Coelurosauria</taxon>
        <taxon>Aves</taxon>
        <taxon>Neognathae</taxon>
        <taxon>Galloanserae</taxon>
        <taxon>Anseriformes</taxon>
        <taxon>Anatidae</taxon>
        <taxon>Anatinae</taxon>
        <taxon>Anas</taxon>
    </lineage>
</organism>
<name>A0A493TTV6_ANAPP</name>
<sequence length="412" mass="43739">MCQGVSALPGSPPSDVPLQPAVLGHLPHAGPRGRAEAQQLGDEGSAGLRQRGLPLRVQHPLLLLLGHAADVRVVEGHVAGHHHEEHHPQAPHVVLLGVVGDAQQHLGGRVGCRAAEGGAQLREGAGLLAEPEIGQLGPAAVGGQQHVLALEVPVHQVAVVQVAHGPHHLGEDVAGLGDAGQLPPLLHQLQQVGGRRLHHDVELAVAHLDQLEDAHDVGVPDPAQDGELPRQELVDEGRGGSAPVHHLDGQGDLVLAGGDLFHLGEAALAQGLAQLVAQLAEQPLARVGFRHVERSRRASPQRAFCSRARGLQRMARGTRWPSLSPHGPTAAAAGLGAHPGIVMGRRTVGHSLCETEGVRCCPPRLSWARPCTHGESSHCQIRIILYIYLHRRFLNHFSPLHLHFQENYPTMS</sequence>
<proteinExistence type="predicted"/>
<reference evidence="2" key="2">
    <citation type="submission" date="2025-08" db="UniProtKB">
        <authorList>
            <consortium name="Ensembl"/>
        </authorList>
    </citation>
    <scope>IDENTIFICATION</scope>
</reference>
<reference evidence="2 3" key="1">
    <citation type="submission" date="2017-10" db="EMBL/GenBank/DDBJ databases">
        <title>A new Pekin duck reference genome.</title>
        <authorList>
            <person name="Hou Z.-C."/>
            <person name="Zhou Z.-K."/>
            <person name="Zhu F."/>
            <person name="Hou S.-S."/>
        </authorList>
    </citation>
    <scope>NUCLEOTIDE SEQUENCE [LARGE SCALE GENOMIC DNA]</scope>
</reference>
<accession>A0A493TTV6</accession>